<evidence type="ECO:0000313" key="3">
    <source>
        <dbReference type="EMBL" id="QGG46495.1"/>
    </source>
</evidence>
<dbReference type="InterPro" id="IPR017115">
    <property type="entry name" value="Tellurite_resistance_TerA"/>
</dbReference>
<keyword evidence="4" id="KW-1185">Reference proteome</keyword>
<dbReference type="InterPro" id="IPR051324">
    <property type="entry name" value="Stress/Tellurium_Resist"/>
</dbReference>
<dbReference type="InterPro" id="IPR003325">
    <property type="entry name" value="TerD"/>
</dbReference>
<evidence type="ECO:0000259" key="2">
    <source>
        <dbReference type="Pfam" id="PF02342"/>
    </source>
</evidence>
<protein>
    <submittedName>
        <fullName evidence="3">Tellurium resistance protein TerA</fullName>
    </submittedName>
</protein>
<gene>
    <name evidence="3" type="ORF">FTV88_0316</name>
</gene>
<feature type="region of interest" description="Disordered" evidence="1">
    <location>
        <begin position="189"/>
        <end position="240"/>
    </location>
</feature>
<dbReference type="PANTHER" id="PTHR32097:SF3">
    <property type="entry name" value="TELLURITE RESISTANCE PROTEIN"/>
    <property type="match status" value="1"/>
</dbReference>
<feature type="domain" description="TerD" evidence="2">
    <location>
        <begin position="1"/>
        <end position="181"/>
    </location>
</feature>
<proteinExistence type="predicted"/>
<reference evidence="4" key="1">
    <citation type="submission" date="2019-11" db="EMBL/GenBank/DDBJ databases">
        <title>Genome sequence of Heliorestis convoluta strain HH, an alkaliphilic and minimalistic phototrophic bacterium from a soda lake in Egypt.</title>
        <authorList>
            <person name="Dewey E.D."/>
            <person name="Stokes L.M."/>
            <person name="Burchell B.M."/>
            <person name="Shaffer K.N."/>
            <person name="Huntington A.M."/>
            <person name="Baker J.M."/>
            <person name="Nadendla S."/>
            <person name="Giglio M.G."/>
            <person name="Touchman J.W."/>
            <person name="Blankenship R.E."/>
            <person name="Madigan M.T."/>
            <person name="Sattley W.M."/>
        </authorList>
    </citation>
    <scope>NUCLEOTIDE SEQUENCE [LARGE SCALE GENOMIC DNA]</scope>
    <source>
        <strain evidence="4">HH</strain>
    </source>
</reference>
<dbReference type="EMBL" id="CP045875">
    <property type="protein sequence ID" value="QGG46495.1"/>
    <property type="molecule type" value="Genomic_DNA"/>
</dbReference>
<sequence length="452" mass="49703">MSLSVQKGQRLDVTKSSPGLDGISVGLGWIVEKMANIEFEVDSAAFLLDKQGKCRQDEDMIFYGQPQGLRGAIAHQSTSRSDKETFQINLTQIPETIERIAFTITIHEAEQRKQSFANVSTIYIRICHGQRENEILRFPLGPFQRETAIVAGELYRHRGEWKFNAIGAGYHGGLAALCNSYGLEVIDKPSPPAPVPPPTPTPTPSPTPVPSPPPKPIDLGERRAPLSLGSNPSSPAAAQEKIRLSKIELKKKGDRINLEKKQGQSLGNLVVNLNWNQRAGAPKQTGFFQSLFGGASSQGIDLDLGCLFELKNGRKGAIQALGNAFGSLNQEPYIMLDKDDRTGASTEGENLLINGTKVHEFKRILIYAFIYEGITNWAQADGVVTIKQQSGAEIVVRMDDHSQSQGMCAIALLENVNNETFSVEKIVRFFKGHQDMDKAFGWNMRWVAGSKD</sequence>
<dbReference type="Gene3D" id="2.60.60.30">
    <property type="entry name" value="sav2460 like domains"/>
    <property type="match status" value="2"/>
</dbReference>
<dbReference type="Pfam" id="PF02342">
    <property type="entry name" value="TerD"/>
    <property type="match status" value="1"/>
</dbReference>
<feature type="compositionally biased region" description="Pro residues" evidence="1">
    <location>
        <begin position="189"/>
        <end position="216"/>
    </location>
</feature>
<dbReference type="AlphaFoldDB" id="A0A5Q2N1S7"/>
<name>A0A5Q2N1S7_9FIRM</name>
<organism evidence="3 4">
    <name type="scientific">Heliorestis convoluta</name>
    <dbReference type="NCBI Taxonomy" id="356322"/>
    <lineage>
        <taxon>Bacteria</taxon>
        <taxon>Bacillati</taxon>
        <taxon>Bacillota</taxon>
        <taxon>Clostridia</taxon>
        <taxon>Eubacteriales</taxon>
        <taxon>Heliobacteriaceae</taxon>
        <taxon>Heliorestis</taxon>
    </lineage>
</organism>
<dbReference type="CDD" id="cd06974">
    <property type="entry name" value="TerD_like"/>
    <property type="match status" value="2"/>
</dbReference>
<evidence type="ECO:0000256" key="1">
    <source>
        <dbReference type="SAM" id="MobiDB-lite"/>
    </source>
</evidence>
<dbReference type="PIRSF" id="PIRSF037118">
    <property type="entry name" value="Tellurite_resistance_TerA"/>
    <property type="match status" value="1"/>
</dbReference>
<dbReference type="Proteomes" id="UP000366051">
    <property type="component" value="Chromosome"/>
</dbReference>
<dbReference type="RefSeq" id="WP_243137246.1">
    <property type="nucleotide sequence ID" value="NZ_CP045875.1"/>
</dbReference>
<evidence type="ECO:0000313" key="4">
    <source>
        <dbReference type="Proteomes" id="UP000366051"/>
    </source>
</evidence>
<dbReference type="KEGG" id="hcv:FTV88_0316"/>
<dbReference type="PANTHER" id="PTHR32097">
    <property type="entry name" value="CAMP-BINDING PROTEIN 1-RELATED"/>
    <property type="match status" value="1"/>
</dbReference>
<accession>A0A5Q2N1S7</accession>